<reference evidence="1 2" key="1">
    <citation type="submission" date="2018-06" db="EMBL/GenBank/DDBJ databases">
        <authorList>
            <consortium name="Pathogen Informatics"/>
            <person name="Doyle S."/>
        </authorList>
    </citation>
    <scope>NUCLEOTIDE SEQUENCE [LARGE SCALE GENOMIC DNA]</scope>
    <source>
        <strain evidence="1 2">NCTC11679</strain>
    </source>
</reference>
<organism evidence="1 2">
    <name type="scientific">Klebsiella pneumoniae</name>
    <dbReference type="NCBI Taxonomy" id="573"/>
    <lineage>
        <taxon>Bacteria</taxon>
        <taxon>Pseudomonadati</taxon>
        <taxon>Pseudomonadota</taxon>
        <taxon>Gammaproteobacteria</taxon>
        <taxon>Enterobacterales</taxon>
        <taxon>Enterobacteriaceae</taxon>
        <taxon>Klebsiella/Raoultella group</taxon>
        <taxon>Klebsiella</taxon>
        <taxon>Klebsiella pneumoniae complex</taxon>
    </lineage>
</organism>
<name>A0A378H4F7_KLEPN</name>
<dbReference type="EMBL" id="UGMG01000007">
    <property type="protein sequence ID" value="STX12036.1"/>
    <property type="molecule type" value="Genomic_DNA"/>
</dbReference>
<protein>
    <submittedName>
        <fullName evidence="1">Gp24</fullName>
    </submittedName>
</protein>
<evidence type="ECO:0000313" key="2">
    <source>
        <dbReference type="Proteomes" id="UP000255239"/>
    </source>
</evidence>
<evidence type="ECO:0000313" key="1">
    <source>
        <dbReference type="EMBL" id="STX12036.1"/>
    </source>
</evidence>
<gene>
    <name evidence="1" type="ORF">NCTC11679_06501</name>
</gene>
<dbReference type="Proteomes" id="UP000255239">
    <property type="component" value="Unassembled WGS sequence"/>
</dbReference>
<accession>A0A378H4F7</accession>
<sequence length="490" mass="51406">MGTTNAALAKKAEAAAVTALTQQVEQNGRDIRSNTDSITSLSNQLVNGQPNRWSRRIYPVQLANAGTVPSFSDVRAVAPTVVDEVADAAKLDFTSAGSYLIALYSCQVKVAADTTITLAPGARVFDDTGAIFVNGVQVAWGNASWNTVSFELKAGWNTVEFLVNQWTGQAYINLGLKLSDKVAEMYSGLGVSALANAAGVLSSNVSQIGNEVVSNSQSITQLRNALTQTDANVASKADQTAMNSLTGRVEKTESGLTAANANITSLKSAVRAGNASGGDLIPNPTFDPAYDQMGFSVVSTTAEEVPPGCPYGYAARIASRDHHPNFAAFPATLNDVIEISALVACGAGTANFNLYVGTAVRPDTSTGAPLMAGGGKSPSATWQRTTWRFKVTQAMVDRGYIRPFLQISQNSPYGTVWFVTDWHMRNVTAAQKVQDTADATAAAVDSLTTTVTQQGNLLTSTGNRTTQLENGLATTNAAVAKKADATAVQI</sequence>
<dbReference type="AlphaFoldDB" id="A0A378H4F7"/>
<proteinExistence type="predicted"/>